<dbReference type="InterPro" id="IPR015797">
    <property type="entry name" value="NUDIX_hydrolase-like_dom_sf"/>
</dbReference>
<reference evidence="4 5" key="1">
    <citation type="submission" date="2023-07" db="EMBL/GenBank/DDBJ databases">
        <title>Genomic Encyclopedia of Type Strains, Phase IV (KMG-IV): sequencing the most valuable type-strain genomes for metagenomic binning, comparative biology and taxonomic classification.</title>
        <authorList>
            <person name="Goeker M."/>
        </authorList>
    </citation>
    <scope>NUCLEOTIDE SEQUENCE [LARGE SCALE GENOMIC DNA]</scope>
    <source>
        <strain evidence="4 5">DSM 15448</strain>
    </source>
</reference>
<dbReference type="PROSITE" id="PS51462">
    <property type="entry name" value="NUDIX"/>
    <property type="match status" value="1"/>
</dbReference>
<protein>
    <submittedName>
        <fullName evidence="4">8-oxo-dGTP pyrophosphatase MutT (NUDIX family)</fullName>
    </submittedName>
</protein>
<dbReference type="Proteomes" id="UP001236723">
    <property type="component" value="Unassembled WGS sequence"/>
</dbReference>
<comment type="caution">
    <text evidence="4">The sequence shown here is derived from an EMBL/GenBank/DDBJ whole genome shotgun (WGS) entry which is preliminary data.</text>
</comment>
<dbReference type="Pfam" id="PF00293">
    <property type="entry name" value="NUDIX"/>
    <property type="match status" value="1"/>
</dbReference>
<evidence type="ECO:0000259" key="3">
    <source>
        <dbReference type="PROSITE" id="PS51462"/>
    </source>
</evidence>
<evidence type="ECO:0000313" key="4">
    <source>
        <dbReference type="EMBL" id="MDQ0352273.1"/>
    </source>
</evidence>
<dbReference type="PANTHER" id="PTHR43046">
    <property type="entry name" value="GDP-MANNOSE MANNOSYL HYDROLASE"/>
    <property type="match status" value="1"/>
</dbReference>
<gene>
    <name evidence="4" type="ORF">J2R98_002107</name>
</gene>
<evidence type="ECO:0000256" key="2">
    <source>
        <dbReference type="ARBA" id="ARBA00022801"/>
    </source>
</evidence>
<organism evidence="4 5">
    <name type="scientific">Alkalibacillus filiformis</name>
    <dbReference type="NCBI Taxonomy" id="200990"/>
    <lineage>
        <taxon>Bacteria</taxon>
        <taxon>Bacillati</taxon>
        <taxon>Bacillota</taxon>
        <taxon>Bacilli</taxon>
        <taxon>Bacillales</taxon>
        <taxon>Bacillaceae</taxon>
        <taxon>Alkalibacillus</taxon>
    </lineage>
</organism>
<dbReference type="SUPFAM" id="SSF55811">
    <property type="entry name" value="Nudix"/>
    <property type="match status" value="1"/>
</dbReference>
<proteinExistence type="predicted"/>
<keyword evidence="2" id="KW-0378">Hydrolase</keyword>
<dbReference type="InterPro" id="IPR020084">
    <property type="entry name" value="NUDIX_hydrolase_CS"/>
</dbReference>
<feature type="domain" description="Nudix hydrolase" evidence="3">
    <location>
        <begin position="4"/>
        <end position="141"/>
    </location>
</feature>
<evidence type="ECO:0000256" key="1">
    <source>
        <dbReference type="ARBA" id="ARBA00001946"/>
    </source>
</evidence>
<sequence>MSTHIRIRAGAIIIEDESILLVEFNDETGVHYNFPAGGVEPNESVVEAVKREAMEEATVDVEVGSLAFTYEYAPHLCNYRFGELHQVGVFFNCSIKEGSNPKLPMNPDPHQTDVKWVPLKDLHKISLFPNMKQQILSYVKDPSHVEFIEERLLEKK</sequence>
<dbReference type="PROSITE" id="PS00893">
    <property type="entry name" value="NUDIX_BOX"/>
    <property type="match status" value="1"/>
</dbReference>
<dbReference type="EMBL" id="JAUSUP010000006">
    <property type="protein sequence ID" value="MDQ0352273.1"/>
    <property type="molecule type" value="Genomic_DNA"/>
</dbReference>
<keyword evidence="5" id="KW-1185">Reference proteome</keyword>
<dbReference type="InterPro" id="IPR000086">
    <property type="entry name" value="NUDIX_hydrolase_dom"/>
</dbReference>
<comment type="cofactor">
    <cofactor evidence="1">
        <name>Mg(2+)</name>
        <dbReference type="ChEBI" id="CHEBI:18420"/>
    </cofactor>
</comment>
<name>A0ABU0DVE6_9BACI</name>
<dbReference type="RefSeq" id="WP_307068707.1">
    <property type="nucleotide sequence ID" value="NZ_JAUSUP010000006.1"/>
</dbReference>
<dbReference type="CDD" id="cd18880">
    <property type="entry name" value="NUDIX_ADPRase"/>
    <property type="match status" value="1"/>
</dbReference>
<dbReference type="Gene3D" id="3.90.79.10">
    <property type="entry name" value="Nucleoside Triphosphate Pyrophosphohydrolase"/>
    <property type="match status" value="1"/>
</dbReference>
<dbReference type="PANTHER" id="PTHR43046:SF14">
    <property type="entry name" value="MUTT_NUDIX FAMILY PROTEIN"/>
    <property type="match status" value="1"/>
</dbReference>
<evidence type="ECO:0000313" key="5">
    <source>
        <dbReference type="Proteomes" id="UP001236723"/>
    </source>
</evidence>
<accession>A0ABU0DVE6</accession>